<comment type="caution">
    <text evidence="2">The sequence shown here is derived from an EMBL/GenBank/DDBJ whole genome shotgun (WGS) entry which is preliminary data.</text>
</comment>
<dbReference type="AlphaFoldDB" id="A0A8S3QSE1"/>
<feature type="transmembrane region" description="Helical" evidence="1">
    <location>
        <begin position="167"/>
        <end position="187"/>
    </location>
</feature>
<reference evidence="2" key="1">
    <citation type="submission" date="2021-03" db="EMBL/GenBank/DDBJ databases">
        <authorList>
            <person name="Bekaert M."/>
        </authorList>
    </citation>
    <scope>NUCLEOTIDE SEQUENCE</scope>
</reference>
<keyword evidence="3" id="KW-1185">Reference proteome</keyword>
<sequence>MFTTIESLLDELDEQGQGQHTKNTINLVVNKVGELFKNSAKKVFGSNGRKRKTNTNKKFQIWFDNKCFETRKIFHKARNRYSFVKNRENRDAMRKASKQYKNQMNASYNKFQHSSEEDFDSLPCYTRAFRWICGIEKMEQAPHLSEEEKKAIEAKQNSIHETKTWRYILNINAVVLMTLAVFLWGFYA</sequence>
<keyword evidence="1" id="KW-0812">Transmembrane</keyword>
<organism evidence="2 3">
    <name type="scientific">Mytilus edulis</name>
    <name type="common">Blue mussel</name>
    <dbReference type="NCBI Taxonomy" id="6550"/>
    <lineage>
        <taxon>Eukaryota</taxon>
        <taxon>Metazoa</taxon>
        <taxon>Spiralia</taxon>
        <taxon>Lophotrochozoa</taxon>
        <taxon>Mollusca</taxon>
        <taxon>Bivalvia</taxon>
        <taxon>Autobranchia</taxon>
        <taxon>Pteriomorphia</taxon>
        <taxon>Mytilida</taxon>
        <taxon>Mytiloidea</taxon>
        <taxon>Mytilidae</taxon>
        <taxon>Mytilinae</taxon>
        <taxon>Mytilus</taxon>
    </lineage>
</organism>
<evidence type="ECO:0000313" key="3">
    <source>
        <dbReference type="Proteomes" id="UP000683360"/>
    </source>
</evidence>
<protein>
    <submittedName>
        <fullName evidence="2">SLC5A9</fullName>
    </submittedName>
</protein>
<name>A0A8S3QSE1_MYTED</name>
<dbReference type="Proteomes" id="UP000683360">
    <property type="component" value="Unassembled WGS sequence"/>
</dbReference>
<evidence type="ECO:0000256" key="1">
    <source>
        <dbReference type="SAM" id="Phobius"/>
    </source>
</evidence>
<evidence type="ECO:0000313" key="2">
    <source>
        <dbReference type="EMBL" id="CAG2198547.1"/>
    </source>
</evidence>
<proteinExistence type="predicted"/>
<dbReference type="EMBL" id="CAJPWZ010000685">
    <property type="protein sequence ID" value="CAG2198547.1"/>
    <property type="molecule type" value="Genomic_DNA"/>
</dbReference>
<gene>
    <name evidence="2" type="ORF">MEDL_13299</name>
</gene>
<accession>A0A8S3QSE1</accession>
<keyword evidence="1" id="KW-1133">Transmembrane helix</keyword>
<dbReference type="OrthoDB" id="9427796at2759"/>
<keyword evidence="1" id="KW-0472">Membrane</keyword>